<feature type="disulfide bond" evidence="7">
    <location>
        <begin position="97"/>
        <end position="112"/>
    </location>
</feature>
<dbReference type="Gene3D" id="4.10.400.10">
    <property type="entry name" value="Low-density Lipoprotein Receptor"/>
    <property type="match status" value="1"/>
</dbReference>
<dbReference type="InterPro" id="IPR009003">
    <property type="entry name" value="Peptidase_S1_PA"/>
</dbReference>
<dbReference type="PROSITE" id="PS00135">
    <property type="entry name" value="TRYPSIN_SER"/>
    <property type="match status" value="1"/>
</dbReference>
<accession>A0A8D0HCL6</accession>
<dbReference type="Pfam" id="PF15494">
    <property type="entry name" value="SRCR_2"/>
    <property type="match status" value="1"/>
</dbReference>
<evidence type="ECO:0000256" key="1">
    <source>
        <dbReference type="ARBA" id="ARBA00009228"/>
    </source>
</evidence>
<reference evidence="13" key="1">
    <citation type="submission" date="2025-08" db="UniProtKB">
        <authorList>
            <consortium name="Ensembl"/>
        </authorList>
    </citation>
    <scope>IDENTIFICATION</scope>
</reference>
<dbReference type="InterPro" id="IPR033116">
    <property type="entry name" value="TRYPSIN_SER"/>
</dbReference>
<keyword evidence="10" id="KW-1133">Transmembrane helix</keyword>
<dbReference type="SMART" id="SM00192">
    <property type="entry name" value="LDLa"/>
    <property type="match status" value="1"/>
</dbReference>
<feature type="transmembrane region" description="Helical" evidence="10">
    <location>
        <begin position="56"/>
        <end position="79"/>
    </location>
</feature>
<dbReference type="GO" id="GO:0017080">
    <property type="term" value="F:sodium channel regulator activity"/>
    <property type="evidence" value="ECO:0007669"/>
    <property type="project" value="Ensembl"/>
</dbReference>
<evidence type="ECO:0000259" key="11">
    <source>
        <dbReference type="PROSITE" id="PS50240"/>
    </source>
</evidence>
<evidence type="ECO:0000313" key="14">
    <source>
        <dbReference type="Proteomes" id="UP000694392"/>
    </source>
</evidence>
<dbReference type="PANTHER" id="PTHR24252">
    <property type="entry name" value="ACROSIN-RELATED"/>
    <property type="match status" value="1"/>
</dbReference>
<dbReference type="GO" id="GO:0006883">
    <property type="term" value="P:intracellular sodium ion homeostasis"/>
    <property type="evidence" value="ECO:0007669"/>
    <property type="project" value="Ensembl"/>
</dbReference>
<evidence type="ECO:0000256" key="5">
    <source>
        <dbReference type="ARBA" id="ARBA00023157"/>
    </source>
</evidence>
<dbReference type="InterPro" id="IPR036772">
    <property type="entry name" value="SRCR-like_dom_sf"/>
</dbReference>
<dbReference type="GO" id="GO:0004252">
    <property type="term" value="F:serine-type endopeptidase activity"/>
    <property type="evidence" value="ECO:0007669"/>
    <property type="project" value="InterPro"/>
</dbReference>
<dbReference type="GO" id="GO:0005576">
    <property type="term" value="C:extracellular region"/>
    <property type="evidence" value="ECO:0007669"/>
    <property type="project" value="UniProtKB-ARBA"/>
</dbReference>
<dbReference type="SUPFAM" id="SSF57424">
    <property type="entry name" value="LDL receptor-like module"/>
    <property type="match status" value="1"/>
</dbReference>
<evidence type="ECO:0000256" key="3">
    <source>
        <dbReference type="ARBA" id="ARBA00022801"/>
    </source>
</evidence>
<dbReference type="Gene3D" id="2.40.10.10">
    <property type="entry name" value="Trypsin-like serine proteases"/>
    <property type="match status" value="1"/>
</dbReference>
<dbReference type="SUPFAM" id="SSF50494">
    <property type="entry name" value="Trypsin-like serine proteases"/>
    <property type="match status" value="1"/>
</dbReference>
<dbReference type="CDD" id="cd00190">
    <property type="entry name" value="Tryp_SPc"/>
    <property type="match status" value="1"/>
</dbReference>
<dbReference type="SUPFAM" id="SSF56487">
    <property type="entry name" value="SRCR-like"/>
    <property type="match status" value="1"/>
</dbReference>
<dbReference type="GO" id="GO:0007605">
    <property type="term" value="P:sensory perception of sound"/>
    <property type="evidence" value="ECO:0007669"/>
    <property type="project" value="Ensembl"/>
</dbReference>
<evidence type="ECO:0000256" key="2">
    <source>
        <dbReference type="ARBA" id="ARBA00022670"/>
    </source>
</evidence>
<dbReference type="Gene3D" id="3.10.250.10">
    <property type="entry name" value="SRCR-like domain"/>
    <property type="match status" value="1"/>
</dbReference>
<gene>
    <name evidence="13" type="primary">TMPRSS3</name>
</gene>
<dbReference type="SMART" id="SM00020">
    <property type="entry name" value="Tryp_SPc"/>
    <property type="match status" value="1"/>
</dbReference>
<dbReference type="InterPro" id="IPR023415">
    <property type="entry name" value="LDLR_class-A_CS"/>
</dbReference>
<organism evidence="13 14">
    <name type="scientific">Sphenodon punctatus</name>
    <name type="common">Tuatara</name>
    <name type="synonym">Hatteria punctata</name>
    <dbReference type="NCBI Taxonomy" id="8508"/>
    <lineage>
        <taxon>Eukaryota</taxon>
        <taxon>Metazoa</taxon>
        <taxon>Chordata</taxon>
        <taxon>Craniata</taxon>
        <taxon>Vertebrata</taxon>
        <taxon>Euteleostomi</taxon>
        <taxon>Lepidosauria</taxon>
        <taxon>Sphenodontia</taxon>
        <taxon>Sphenodontidae</taxon>
        <taxon>Sphenodon</taxon>
    </lineage>
</organism>
<evidence type="ECO:0000256" key="4">
    <source>
        <dbReference type="ARBA" id="ARBA00022825"/>
    </source>
</evidence>
<keyword evidence="4 9" id="KW-0720">Serine protease</keyword>
<dbReference type="GO" id="GO:0006508">
    <property type="term" value="P:proteolysis"/>
    <property type="evidence" value="ECO:0007669"/>
    <property type="project" value="UniProtKB-KW"/>
</dbReference>
<evidence type="ECO:0000256" key="9">
    <source>
        <dbReference type="RuleBase" id="RU363034"/>
    </source>
</evidence>
<evidence type="ECO:0000256" key="10">
    <source>
        <dbReference type="SAM" id="Phobius"/>
    </source>
</evidence>
<dbReference type="InterPro" id="IPR002172">
    <property type="entry name" value="LDrepeatLR_classA_rpt"/>
</dbReference>
<dbReference type="FunFam" id="2.40.10.10:FF:000003">
    <property type="entry name" value="Transmembrane serine protease 3"/>
    <property type="match status" value="1"/>
</dbReference>
<dbReference type="PROSITE" id="PS00134">
    <property type="entry name" value="TRYPSIN_HIS"/>
    <property type="match status" value="1"/>
</dbReference>
<dbReference type="PRINTS" id="PR00722">
    <property type="entry name" value="CHYMOTRYPSIN"/>
</dbReference>
<dbReference type="InterPro" id="IPR001190">
    <property type="entry name" value="SRCR"/>
</dbReference>
<dbReference type="PROSITE" id="PS01209">
    <property type="entry name" value="LDLRA_1"/>
    <property type="match status" value="1"/>
</dbReference>
<dbReference type="PROSITE" id="PS50287">
    <property type="entry name" value="SRCR_2"/>
    <property type="match status" value="1"/>
</dbReference>
<feature type="domain" description="SRCR" evidence="12">
    <location>
        <begin position="101"/>
        <end position="158"/>
    </location>
</feature>
<dbReference type="OMA" id="FNEMTQP"/>
<dbReference type="GO" id="GO:0043025">
    <property type="term" value="C:neuronal cell body"/>
    <property type="evidence" value="ECO:0007669"/>
    <property type="project" value="Ensembl"/>
</dbReference>
<name>A0A8D0HCL6_SPHPU</name>
<comment type="caution">
    <text evidence="8">Lacks conserved residue(s) required for the propagation of feature annotation.</text>
</comment>
<dbReference type="InterPro" id="IPR043504">
    <property type="entry name" value="Peptidase_S1_PA_chymotrypsin"/>
</dbReference>
<protein>
    <submittedName>
        <fullName evidence="13">Transmembrane serine protease 3</fullName>
    </submittedName>
</protein>
<dbReference type="CDD" id="cd00112">
    <property type="entry name" value="LDLa"/>
    <property type="match status" value="1"/>
</dbReference>
<sequence length="437" mass="48577">MNAAVAVCHCLTLFSVKIPACVYVTEVAVSHLSLWFLDTPPSLPCHVLFPLRLLPVILALVLLVILAVTIGLAVHYNCIAKFRCRSSFKCIEQSERCDGVFHCKEGEDEYRCVRLSGKKAVLQVFTLGAWRTVCSDDWKAGYGNITCKHLGFSSYVSSDRILLVMLIIFFQQFDHPNHTACGTRSRYSPRIVGGNASSPQQWPWQASLQFQGFHLCGGSVITPWWIVTAAHCVYDLYLPSAWTVQVGFVTLEDASINLYPVDKIIYHRNYRPKTMWNDIALMKLASPLVLNGLIEPICLPNFGEHFPEGKSCWISGWGATEEGGDTTESMNYASVPLISNRVCNHREVYGGIVASSMLCAGYLKGGVDTCQGDSGGPLACEDLNTWKLVGTTSFGEGCAEVNKPGVYSRVTSFLDWIHEQMQVGFLTMYFLQYPDFK</sequence>
<proteinExistence type="inferred from homology"/>
<dbReference type="InterPro" id="IPR036055">
    <property type="entry name" value="LDL_receptor-like_sf"/>
</dbReference>
<reference evidence="13" key="2">
    <citation type="submission" date="2025-09" db="UniProtKB">
        <authorList>
            <consortium name="Ensembl"/>
        </authorList>
    </citation>
    <scope>IDENTIFICATION</scope>
</reference>
<dbReference type="Pfam" id="PF00089">
    <property type="entry name" value="Trypsin"/>
    <property type="match status" value="1"/>
</dbReference>
<keyword evidence="2 9" id="KW-0645">Protease</keyword>
<dbReference type="AlphaFoldDB" id="A0A8D0HCL6"/>
<dbReference type="PROSITE" id="PS50068">
    <property type="entry name" value="LDLRA_2"/>
    <property type="match status" value="1"/>
</dbReference>
<dbReference type="GO" id="GO:0005789">
    <property type="term" value="C:endoplasmic reticulum membrane"/>
    <property type="evidence" value="ECO:0007669"/>
    <property type="project" value="Ensembl"/>
</dbReference>
<dbReference type="InterPro" id="IPR001254">
    <property type="entry name" value="Trypsin_dom"/>
</dbReference>
<dbReference type="InterPro" id="IPR001314">
    <property type="entry name" value="Peptidase_S1A"/>
</dbReference>
<evidence type="ECO:0000256" key="7">
    <source>
        <dbReference type="PROSITE-ProRule" id="PRU00124"/>
    </source>
</evidence>
<dbReference type="FunFam" id="4.10.400.10:FF:000173">
    <property type="entry name" value="Transmembrane protease serine 3"/>
    <property type="match status" value="1"/>
</dbReference>
<keyword evidence="10" id="KW-0812">Transmembrane</keyword>
<dbReference type="Ensembl" id="ENSSPUT00000018523.1">
    <property type="protein sequence ID" value="ENSSPUP00000017394.1"/>
    <property type="gene ID" value="ENSSPUG00000013451.1"/>
</dbReference>
<dbReference type="PANTHER" id="PTHR24252:SF27">
    <property type="entry name" value="TRANSMEMBRANE PROTEASE SERINE 3-LIKE"/>
    <property type="match status" value="1"/>
</dbReference>
<keyword evidence="5 7" id="KW-1015">Disulfide bond</keyword>
<dbReference type="GeneTree" id="ENSGT00940000158589"/>
<dbReference type="PROSITE" id="PS50240">
    <property type="entry name" value="TRYPSIN_DOM"/>
    <property type="match status" value="1"/>
</dbReference>
<evidence type="ECO:0000259" key="12">
    <source>
        <dbReference type="PROSITE" id="PS50287"/>
    </source>
</evidence>
<evidence type="ECO:0000256" key="6">
    <source>
        <dbReference type="ARBA" id="ARBA00023180"/>
    </source>
</evidence>
<evidence type="ECO:0000256" key="8">
    <source>
        <dbReference type="PROSITE-ProRule" id="PRU00196"/>
    </source>
</evidence>
<dbReference type="InterPro" id="IPR018114">
    <property type="entry name" value="TRYPSIN_HIS"/>
</dbReference>
<comment type="similarity">
    <text evidence="1">Belongs to the peptidase S1 family. Snake venom subfamily.</text>
</comment>
<keyword evidence="3 9" id="KW-0378">Hydrolase</keyword>
<dbReference type="GO" id="GO:0035821">
    <property type="term" value="P:modulation of process of another organism"/>
    <property type="evidence" value="ECO:0007669"/>
    <property type="project" value="UniProtKB-ARBA"/>
</dbReference>
<keyword evidence="6" id="KW-0325">Glycoprotein</keyword>
<keyword evidence="14" id="KW-1185">Reference proteome</keyword>
<evidence type="ECO:0000313" key="13">
    <source>
        <dbReference type="Ensembl" id="ENSSPUP00000017394.1"/>
    </source>
</evidence>
<feature type="domain" description="Peptidase S1" evidence="11">
    <location>
        <begin position="191"/>
        <end position="422"/>
    </location>
</feature>
<feature type="disulfide bond" evidence="7">
    <location>
        <begin position="78"/>
        <end position="90"/>
    </location>
</feature>
<keyword evidence="10" id="KW-0472">Membrane</keyword>
<dbReference type="Proteomes" id="UP000694392">
    <property type="component" value="Unplaced"/>
</dbReference>